<feature type="compositionally biased region" description="Basic and acidic residues" evidence="7">
    <location>
        <begin position="282"/>
        <end position="300"/>
    </location>
</feature>
<evidence type="ECO:0000256" key="1">
    <source>
        <dbReference type="ARBA" id="ARBA00022679"/>
    </source>
</evidence>
<dbReference type="FunFam" id="3.30.200.20:FF:000034">
    <property type="entry name" value="Kinase suppressor of Ras 1"/>
    <property type="match status" value="1"/>
</dbReference>
<dbReference type="PRINTS" id="PR00109">
    <property type="entry name" value="TYRKINASE"/>
</dbReference>
<feature type="compositionally biased region" description="Basic residues" evidence="7">
    <location>
        <begin position="319"/>
        <end position="334"/>
    </location>
</feature>
<keyword evidence="10" id="KW-1185">Reference proteome</keyword>
<dbReference type="InterPro" id="IPR000719">
    <property type="entry name" value="Prot_kinase_dom"/>
</dbReference>
<name>A0A8J5I906_ZINOF</name>
<dbReference type="Gene3D" id="1.10.510.10">
    <property type="entry name" value="Transferase(Phosphotransferase) domain 1"/>
    <property type="match status" value="1"/>
</dbReference>
<evidence type="ECO:0000259" key="8">
    <source>
        <dbReference type="PROSITE" id="PS50011"/>
    </source>
</evidence>
<dbReference type="PROSITE" id="PS00108">
    <property type="entry name" value="PROTEIN_KINASE_ST"/>
    <property type="match status" value="1"/>
</dbReference>
<dbReference type="Pfam" id="PF07714">
    <property type="entry name" value="PK_Tyr_Ser-Thr"/>
    <property type="match status" value="1"/>
</dbReference>
<organism evidence="9 10">
    <name type="scientific">Zingiber officinale</name>
    <name type="common">Ginger</name>
    <name type="synonym">Amomum zingiber</name>
    <dbReference type="NCBI Taxonomy" id="94328"/>
    <lineage>
        <taxon>Eukaryota</taxon>
        <taxon>Viridiplantae</taxon>
        <taxon>Streptophyta</taxon>
        <taxon>Embryophyta</taxon>
        <taxon>Tracheophyta</taxon>
        <taxon>Spermatophyta</taxon>
        <taxon>Magnoliopsida</taxon>
        <taxon>Liliopsida</taxon>
        <taxon>Zingiberales</taxon>
        <taxon>Zingiberaceae</taxon>
        <taxon>Zingiber</taxon>
    </lineage>
</organism>
<feature type="domain" description="Protein kinase" evidence="8">
    <location>
        <begin position="401"/>
        <end position="661"/>
    </location>
</feature>
<proteinExistence type="predicted"/>
<evidence type="ECO:0000256" key="5">
    <source>
        <dbReference type="ARBA" id="ARBA00047899"/>
    </source>
</evidence>
<evidence type="ECO:0000313" key="9">
    <source>
        <dbReference type="EMBL" id="KAG6531105.1"/>
    </source>
</evidence>
<dbReference type="PANTHER" id="PTHR44329">
    <property type="entry name" value="SERINE/THREONINE-PROTEIN KINASE TNNI3K-RELATED"/>
    <property type="match status" value="1"/>
</dbReference>
<evidence type="ECO:0000256" key="7">
    <source>
        <dbReference type="SAM" id="MobiDB-lite"/>
    </source>
</evidence>
<comment type="caution">
    <text evidence="9">The sequence shown here is derived from an EMBL/GenBank/DDBJ whole genome shotgun (WGS) entry which is preliminary data.</text>
</comment>
<feature type="compositionally biased region" description="Low complexity" evidence="7">
    <location>
        <begin position="269"/>
        <end position="281"/>
    </location>
</feature>
<protein>
    <recommendedName>
        <fullName evidence="8">Protein kinase domain-containing protein</fullName>
    </recommendedName>
</protein>
<dbReference type="InterPro" id="IPR051681">
    <property type="entry name" value="Ser/Thr_Kinases-Pseudokinases"/>
</dbReference>
<keyword evidence="3" id="KW-0418">Kinase</keyword>
<evidence type="ECO:0000256" key="2">
    <source>
        <dbReference type="ARBA" id="ARBA00022741"/>
    </source>
</evidence>
<accession>A0A8J5I906</accession>
<gene>
    <name evidence="9" type="ORF">ZIOFF_004876</name>
</gene>
<feature type="region of interest" description="Disordered" evidence="7">
    <location>
        <begin position="268"/>
        <end position="369"/>
    </location>
</feature>
<evidence type="ECO:0000256" key="6">
    <source>
        <dbReference type="ARBA" id="ARBA00048679"/>
    </source>
</evidence>
<dbReference type="EMBL" id="JACMSC010000002">
    <property type="protein sequence ID" value="KAG6531105.1"/>
    <property type="molecule type" value="Genomic_DNA"/>
</dbReference>
<dbReference type="SUPFAM" id="SSF56112">
    <property type="entry name" value="Protein kinase-like (PK-like)"/>
    <property type="match status" value="1"/>
</dbReference>
<dbReference type="CDD" id="cd13999">
    <property type="entry name" value="STKc_MAP3K-like"/>
    <property type="match status" value="1"/>
</dbReference>
<comment type="catalytic activity">
    <reaction evidence="6">
        <text>L-seryl-[protein] + ATP = O-phospho-L-seryl-[protein] + ADP + H(+)</text>
        <dbReference type="Rhea" id="RHEA:17989"/>
        <dbReference type="Rhea" id="RHEA-COMP:9863"/>
        <dbReference type="Rhea" id="RHEA-COMP:11604"/>
        <dbReference type="ChEBI" id="CHEBI:15378"/>
        <dbReference type="ChEBI" id="CHEBI:29999"/>
        <dbReference type="ChEBI" id="CHEBI:30616"/>
        <dbReference type="ChEBI" id="CHEBI:83421"/>
        <dbReference type="ChEBI" id="CHEBI:456216"/>
        <dbReference type="EC" id="2.7.11.1"/>
    </reaction>
</comment>
<dbReference type="InterPro" id="IPR001245">
    <property type="entry name" value="Ser-Thr/Tyr_kinase_cat_dom"/>
</dbReference>
<dbReference type="PROSITE" id="PS50011">
    <property type="entry name" value="PROTEIN_KINASE_DOM"/>
    <property type="match status" value="1"/>
</dbReference>
<reference evidence="9 10" key="1">
    <citation type="submission" date="2020-08" db="EMBL/GenBank/DDBJ databases">
        <title>Plant Genome Project.</title>
        <authorList>
            <person name="Zhang R.-G."/>
        </authorList>
    </citation>
    <scope>NUCLEOTIDE SEQUENCE [LARGE SCALE GENOMIC DNA]</scope>
    <source>
        <tissue evidence="9">Rhizome</tissue>
    </source>
</reference>
<keyword evidence="4" id="KW-0067">ATP-binding</keyword>
<evidence type="ECO:0000256" key="3">
    <source>
        <dbReference type="ARBA" id="ARBA00022777"/>
    </source>
</evidence>
<dbReference type="AlphaFoldDB" id="A0A8J5I906"/>
<dbReference type="Proteomes" id="UP000734854">
    <property type="component" value="Unassembled WGS sequence"/>
</dbReference>
<dbReference type="InterPro" id="IPR008271">
    <property type="entry name" value="Ser/Thr_kinase_AS"/>
</dbReference>
<dbReference type="SMART" id="SM00220">
    <property type="entry name" value="S_TKc"/>
    <property type="match status" value="1"/>
</dbReference>
<keyword evidence="2" id="KW-0547">Nucleotide-binding</keyword>
<dbReference type="Gene3D" id="3.30.200.20">
    <property type="entry name" value="Phosphorylase Kinase, domain 1"/>
    <property type="match status" value="1"/>
</dbReference>
<comment type="catalytic activity">
    <reaction evidence="5">
        <text>L-threonyl-[protein] + ATP = O-phospho-L-threonyl-[protein] + ADP + H(+)</text>
        <dbReference type="Rhea" id="RHEA:46608"/>
        <dbReference type="Rhea" id="RHEA-COMP:11060"/>
        <dbReference type="Rhea" id="RHEA-COMP:11605"/>
        <dbReference type="ChEBI" id="CHEBI:15378"/>
        <dbReference type="ChEBI" id="CHEBI:30013"/>
        <dbReference type="ChEBI" id="CHEBI:30616"/>
        <dbReference type="ChEBI" id="CHEBI:61977"/>
        <dbReference type="ChEBI" id="CHEBI:456216"/>
        <dbReference type="EC" id="2.7.11.1"/>
    </reaction>
</comment>
<sequence>MMGADVNVKDTDGLTEQRKSLSTIKDEVVELLKKHGAIVERMKKHGAIGAEEMSKTAQLMMQMYLPKLKRVSNMIYCLPLHSGDRTFQAELIDEGWQCCAWIRGWRDRFGGRFGRSEGFKKSDLGIGSGGILSGEMEEEHFSWVLRSKFAHATRRPRTRSVSERELLAELSKEPDDVLSFHSNRFSPCEPPSGLKSSIAELQTQNSRKCLNFQCGDPWEGKKPSCLGADGSDFSFCPGGHPASKSDGLISPDVTGSRFSIYDLKTEGLSSSKVSPSSSSIKVKLDAKQNHNPDSKPKERSISPLPTTNLSDAFKEAHLVKKRSSTPPSSRKKSDKVHDGHYEVSGRNTLEKSHPKHSFPFKAPDKSGSRKESSWVSCFDHGGGKVAALEMTEKWNVDLCELYFGLKFASGAHSKLYHGIYKGQPVAIKIIRQPDDDDNGLFAARLEKQFTREVTMLSHLYHRNVIKLTGACKQPQAFCIITEYLPGGSLRAFLHKLEHKSLAIEKLVSIALEIARGMEYIHSQGVIHRDLKPENIIFDQDFCIKIVDFGIACEEAYCDAPTEDAGTYRWMAPEMIKHKPYGRKVDVYSFGLLLWEMATGKIPYEEMTPIQAAFAVVDKNLRPPIPTNCPPPLKALIEQCWSILPEKRPEFWQIVKVLEQFEAALSQYGTLNQLLNSSCQDHKKRLIHWMQKLKSH</sequence>
<dbReference type="GO" id="GO:0005524">
    <property type="term" value="F:ATP binding"/>
    <property type="evidence" value="ECO:0007669"/>
    <property type="project" value="UniProtKB-KW"/>
</dbReference>
<keyword evidence="1" id="KW-0808">Transferase</keyword>
<dbReference type="GO" id="GO:0004674">
    <property type="term" value="F:protein serine/threonine kinase activity"/>
    <property type="evidence" value="ECO:0007669"/>
    <property type="project" value="UniProtKB-EC"/>
</dbReference>
<evidence type="ECO:0000313" key="10">
    <source>
        <dbReference type="Proteomes" id="UP000734854"/>
    </source>
</evidence>
<dbReference type="PANTHER" id="PTHR44329:SF73">
    <property type="entry name" value="OS01G0201200 PROTEIN"/>
    <property type="match status" value="1"/>
</dbReference>
<dbReference type="InterPro" id="IPR011009">
    <property type="entry name" value="Kinase-like_dom_sf"/>
</dbReference>
<evidence type="ECO:0000256" key="4">
    <source>
        <dbReference type="ARBA" id="ARBA00022840"/>
    </source>
</evidence>
<feature type="compositionally biased region" description="Basic and acidic residues" evidence="7">
    <location>
        <begin position="335"/>
        <end position="352"/>
    </location>
</feature>